<keyword evidence="3" id="KW-0121">Carboxypeptidase</keyword>
<gene>
    <name evidence="3" type="ORF">V0U79_03905</name>
</gene>
<dbReference type="InterPro" id="IPR013230">
    <property type="entry name" value="Peptidase_M15A_C"/>
</dbReference>
<feature type="domain" description="Peptidase M15A C-terminal" evidence="2">
    <location>
        <begin position="163"/>
        <end position="243"/>
    </location>
</feature>
<keyword evidence="3" id="KW-0645">Protease</keyword>
<accession>A0ABU7LNL4</accession>
<dbReference type="Gene3D" id="3.30.1380.10">
    <property type="match status" value="1"/>
</dbReference>
<name>A0ABU7LNL4_9PROT</name>
<dbReference type="GO" id="GO:0004180">
    <property type="term" value="F:carboxypeptidase activity"/>
    <property type="evidence" value="ECO:0007669"/>
    <property type="project" value="UniProtKB-KW"/>
</dbReference>
<feature type="region of interest" description="Disordered" evidence="1">
    <location>
        <begin position="1"/>
        <end position="21"/>
    </location>
</feature>
<dbReference type="EMBL" id="JAZDRP010000002">
    <property type="protein sequence ID" value="MEE2525497.1"/>
    <property type="molecule type" value="Genomic_DNA"/>
</dbReference>
<evidence type="ECO:0000313" key="3">
    <source>
        <dbReference type="EMBL" id="MEE2525497.1"/>
    </source>
</evidence>
<evidence type="ECO:0000313" key="4">
    <source>
        <dbReference type="Proteomes" id="UP001354971"/>
    </source>
</evidence>
<keyword evidence="3" id="KW-0378">Hydrolase</keyword>
<reference evidence="3 4" key="1">
    <citation type="submission" date="2024-01" db="EMBL/GenBank/DDBJ databases">
        <title>Hyphobacterium bacterium isolated from marine sediment.</title>
        <authorList>
            <person name="Zhao S."/>
        </authorList>
    </citation>
    <scope>NUCLEOTIDE SEQUENCE [LARGE SCALE GENOMIC DNA]</scope>
    <source>
        <strain evidence="4">HN65</strain>
    </source>
</reference>
<dbReference type="Pfam" id="PF08291">
    <property type="entry name" value="Peptidase_M15_3"/>
    <property type="match status" value="1"/>
</dbReference>
<sequence length="318" mass="34385">MSSSAAMATDTPPSARADASSVRPAFDAGRLGFSVRINDRVETDYSIFSVMAMPGDTVTLGAEYGARFSSQNTPLTPVEGVVSWQAPDTPGHHVIEIAGATGEVMRLNIFVLHPADEIEGGALHGYAIGAYPETPYRGHDAYLPPEGFIGVPPELRDLPISPHFTLGQFLCKQEGGPERFAIVREDLLLKLEWLLAEVNDHGWRTDGFVVMSGYRTPSYNAAIGNGRYSRHVYGGAADIYIDEDGDGIMDDLNGDGVLDRRDAGALYDLVDRLLGDPDHTHFHGGLGEYGSTSAHGPFVHVDERGWNARWGRSTSGAR</sequence>
<protein>
    <submittedName>
        <fullName evidence="3">D-Ala-D-Ala carboxypeptidase family metallohydrolase</fullName>
    </submittedName>
</protein>
<keyword evidence="4" id="KW-1185">Reference proteome</keyword>
<evidence type="ECO:0000259" key="2">
    <source>
        <dbReference type="Pfam" id="PF08291"/>
    </source>
</evidence>
<organism evidence="3 4">
    <name type="scientific">Hyphobacterium lacteum</name>
    <dbReference type="NCBI Taxonomy" id="3116575"/>
    <lineage>
        <taxon>Bacteria</taxon>
        <taxon>Pseudomonadati</taxon>
        <taxon>Pseudomonadota</taxon>
        <taxon>Alphaproteobacteria</taxon>
        <taxon>Maricaulales</taxon>
        <taxon>Maricaulaceae</taxon>
        <taxon>Hyphobacterium</taxon>
    </lineage>
</organism>
<dbReference type="InterPro" id="IPR009045">
    <property type="entry name" value="Zn_M74/Hedgehog-like"/>
</dbReference>
<dbReference type="RefSeq" id="WP_330198159.1">
    <property type="nucleotide sequence ID" value="NZ_JAZDRP010000002.1"/>
</dbReference>
<comment type="caution">
    <text evidence="3">The sequence shown here is derived from an EMBL/GenBank/DDBJ whole genome shotgun (WGS) entry which is preliminary data.</text>
</comment>
<evidence type="ECO:0000256" key="1">
    <source>
        <dbReference type="SAM" id="MobiDB-lite"/>
    </source>
</evidence>
<dbReference type="Proteomes" id="UP001354971">
    <property type="component" value="Unassembled WGS sequence"/>
</dbReference>
<proteinExistence type="predicted"/>
<dbReference type="SUPFAM" id="SSF55166">
    <property type="entry name" value="Hedgehog/DD-peptidase"/>
    <property type="match status" value="1"/>
</dbReference>